<name>A0AAV3FN41_BIFLL</name>
<reference evidence="1 2" key="1">
    <citation type="journal article" date="2013" name="Genome Announc.">
        <title>Draft Genome Sequences of Two Pairs of Human Intestinal Bifidobacterium longum subsp. longum Strains, 44B and 1-6B and 35B and 2-2B, Consecutively Isolated from Two Children after a 5-Year Time Period.</title>
        <authorList>
            <person name="Shkoporov A.N."/>
            <person name="Efimov B.A."/>
            <person name="Khokhlova E.V."/>
            <person name="Chaplin A.V."/>
            <person name="Kafarskaya L.I."/>
            <person name="Durkin A.S."/>
            <person name="McCorrison J."/>
            <person name="Torralba M."/>
            <person name="Gillis M."/>
            <person name="Sutton G."/>
            <person name="Weibel D.B."/>
            <person name="Nelson K.E."/>
            <person name="Smeianov V.V."/>
        </authorList>
    </citation>
    <scope>NUCLEOTIDE SEQUENCE [LARGE SCALE GENOMIC DNA]</scope>
    <source>
        <strain evidence="1 2">2-2B</strain>
    </source>
</reference>
<sequence length="43" mass="4990">MLRREKGCATTLSVARIAYVESGILRIHWRLWVENGYEEPPTS</sequence>
<protein>
    <recommendedName>
        <fullName evidence="3">Transposase</fullName>
    </recommendedName>
</protein>
<evidence type="ECO:0008006" key="3">
    <source>
        <dbReference type="Google" id="ProtNLM"/>
    </source>
</evidence>
<evidence type="ECO:0000313" key="1">
    <source>
        <dbReference type="EMBL" id="EIJ27843.1"/>
    </source>
</evidence>
<dbReference type="AlphaFoldDB" id="A0AAV3FN41"/>
<dbReference type="Proteomes" id="UP000005929">
    <property type="component" value="Unassembled WGS sequence"/>
</dbReference>
<gene>
    <name evidence="1" type="ORF">HMPREF1315_1503</name>
</gene>
<proteinExistence type="predicted"/>
<comment type="caution">
    <text evidence="1">The sequence shown here is derived from an EMBL/GenBank/DDBJ whole genome shotgun (WGS) entry which is preliminary data.</text>
</comment>
<dbReference type="EMBL" id="AJTJ01000012">
    <property type="protein sequence ID" value="EIJ27843.1"/>
    <property type="molecule type" value="Genomic_DNA"/>
</dbReference>
<evidence type="ECO:0000313" key="2">
    <source>
        <dbReference type="Proteomes" id="UP000005929"/>
    </source>
</evidence>
<organism evidence="1 2">
    <name type="scientific">Bifidobacterium longum subsp. longum 2-2B</name>
    <dbReference type="NCBI Taxonomy" id="1161745"/>
    <lineage>
        <taxon>Bacteria</taxon>
        <taxon>Bacillati</taxon>
        <taxon>Actinomycetota</taxon>
        <taxon>Actinomycetes</taxon>
        <taxon>Bifidobacteriales</taxon>
        <taxon>Bifidobacteriaceae</taxon>
        <taxon>Bifidobacterium</taxon>
    </lineage>
</organism>
<accession>A0AAV3FN41</accession>